<dbReference type="SMART" id="SM00733">
    <property type="entry name" value="Mterf"/>
    <property type="match status" value="4"/>
</dbReference>
<dbReference type="InterPro" id="IPR038538">
    <property type="entry name" value="MTERF_sf"/>
</dbReference>
<accession>A0A9W7BNI6</accession>
<evidence type="ECO:0000313" key="3">
    <source>
        <dbReference type="EMBL" id="GMH90862.1"/>
    </source>
</evidence>
<proteinExistence type="inferred from homology"/>
<dbReference type="Proteomes" id="UP001162640">
    <property type="component" value="Unassembled WGS sequence"/>
</dbReference>
<dbReference type="AlphaFoldDB" id="A0A9W7BNI6"/>
<dbReference type="GO" id="GO:0003676">
    <property type="term" value="F:nucleic acid binding"/>
    <property type="evidence" value="ECO:0007669"/>
    <property type="project" value="InterPro"/>
</dbReference>
<comment type="caution">
    <text evidence="3">The sequence shown here is derived from an EMBL/GenBank/DDBJ whole genome shotgun (WGS) entry which is preliminary data.</text>
</comment>
<dbReference type="EMBL" id="BLQM01000458">
    <property type="protein sequence ID" value="GMH90862.1"/>
    <property type="molecule type" value="Genomic_DNA"/>
</dbReference>
<dbReference type="PANTHER" id="PTHR13068">
    <property type="entry name" value="CGI-12 PROTEIN-RELATED"/>
    <property type="match status" value="1"/>
</dbReference>
<gene>
    <name evidence="3" type="ORF">TL16_g11890</name>
</gene>
<dbReference type="Gene3D" id="1.25.70.10">
    <property type="entry name" value="Transcription termination factor 3, mitochondrial"/>
    <property type="match status" value="1"/>
</dbReference>
<comment type="similarity">
    <text evidence="1">Belongs to the mTERF family.</text>
</comment>
<dbReference type="PANTHER" id="PTHR13068:SF151">
    <property type="entry name" value="TRANSCRIPTION TERMINATION FACTOR MTERF9, CHLOROPLASTIC"/>
    <property type="match status" value="1"/>
</dbReference>
<sequence>MDYHEVQNFIQTYPTVLTLGEGKLRERIFWLKGVGVGERRYLGLQKGEKEISCFDDIEISTILIPSVRSLTPVIKSFPSLLTNDITSSSYVLTFLRDTCGVKNVGRFVTRLPPVLGFEVTELERKWRVIEEFGMTSYELVRFPAFFSYPYERIKVRFEYMKFMEIKRVPLDVVLRWGDGDFAENVCGDRDGGKRFREWGKEEEDK</sequence>
<keyword evidence="2" id="KW-0809">Transit peptide</keyword>
<evidence type="ECO:0000256" key="1">
    <source>
        <dbReference type="ARBA" id="ARBA00007692"/>
    </source>
</evidence>
<protein>
    <submittedName>
        <fullName evidence="3">Uncharacterized protein</fullName>
    </submittedName>
</protein>
<evidence type="ECO:0000313" key="4">
    <source>
        <dbReference type="Proteomes" id="UP001162640"/>
    </source>
</evidence>
<evidence type="ECO:0000256" key="2">
    <source>
        <dbReference type="ARBA" id="ARBA00022946"/>
    </source>
</evidence>
<name>A0A9W7BNI6_9STRA</name>
<dbReference type="InterPro" id="IPR003690">
    <property type="entry name" value="MTERF"/>
</dbReference>
<organism evidence="3 4">
    <name type="scientific">Triparma laevis f. inornata</name>
    <dbReference type="NCBI Taxonomy" id="1714386"/>
    <lineage>
        <taxon>Eukaryota</taxon>
        <taxon>Sar</taxon>
        <taxon>Stramenopiles</taxon>
        <taxon>Ochrophyta</taxon>
        <taxon>Bolidophyceae</taxon>
        <taxon>Parmales</taxon>
        <taxon>Triparmaceae</taxon>
        <taxon>Triparma</taxon>
    </lineage>
</organism>
<reference evidence="4" key="1">
    <citation type="journal article" date="2023" name="Commun. Biol.">
        <title>Genome analysis of Parmales, the sister group of diatoms, reveals the evolutionary specialization of diatoms from phago-mixotrophs to photoautotrophs.</title>
        <authorList>
            <person name="Ban H."/>
            <person name="Sato S."/>
            <person name="Yoshikawa S."/>
            <person name="Yamada K."/>
            <person name="Nakamura Y."/>
            <person name="Ichinomiya M."/>
            <person name="Sato N."/>
            <person name="Blanc-Mathieu R."/>
            <person name="Endo H."/>
            <person name="Kuwata A."/>
            <person name="Ogata H."/>
        </authorList>
    </citation>
    <scope>NUCLEOTIDE SEQUENCE [LARGE SCALE GENOMIC DNA]</scope>
</reference>
<dbReference type="Pfam" id="PF02536">
    <property type="entry name" value="mTERF"/>
    <property type="match status" value="1"/>
</dbReference>